<comment type="caution">
    <text evidence="2">The sequence shown here is derived from an EMBL/GenBank/DDBJ whole genome shotgun (WGS) entry which is preliminary data.</text>
</comment>
<dbReference type="AlphaFoldDB" id="A0AAD8VBT3"/>
<protein>
    <submittedName>
        <fullName evidence="2">Uncharacterized protein</fullName>
    </submittedName>
</protein>
<dbReference type="GeneID" id="85440723"/>
<organism evidence="2 3">
    <name type="scientific">Colletotrichum navitas</name>
    <dbReference type="NCBI Taxonomy" id="681940"/>
    <lineage>
        <taxon>Eukaryota</taxon>
        <taxon>Fungi</taxon>
        <taxon>Dikarya</taxon>
        <taxon>Ascomycota</taxon>
        <taxon>Pezizomycotina</taxon>
        <taxon>Sordariomycetes</taxon>
        <taxon>Hypocreomycetidae</taxon>
        <taxon>Glomerellales</taxon>
        <taxon>Glomerellaceae</taxon>
        <taxon>Colletotrichum</taxon>
        <taxon>Colletotrichum graminicola species complex</taxon>
    </lineage>
</organism>
<sequence length="53" mass="6051">MKRWRQAETRSGGERHRRSQQAGGQGKGRDTGKRVVPNGPMAQFLQLHHLLPF</sequence>
<reference evidence="2" key="1">
    <citation type="submission" date="2021-06" db="EMBL/GenBank/DDBJ databases">
        <title>Comparative genomics, transcriptomics and evolutionary studies reveal genomic signatures of adaptation to plant cell wall in hemibiotrophic fungi.</title>
        <authorList>
            <consortium name="DOE Joint Genome Institute"/>
            <person name="Baroncelli R."/>
            <person name="Diaz J.F."/>
            <person name="Benocci T."/>
            <person name="Peng M."/>
            <person name="Battaglia E."/>
            <person name="Haridas S."/>
            <person name="Andreopoulos W."/>
            <person name="Labutti K."/>
            <person name="Pangilinan J."/>
            <person name="Floch G.L."/>
            <person name="Makela M.R."/>
            <person name="Henrissat B."/>
            <person name="Grigoriev I.V."/>
            <person name="Crouch J.A."/>
            <person name="De Vries R.P."/>
            <person name="Sukno S.A."/>
            <person name="Thon M.R."/>
        </authorList>
    </citation>
    <scope>NUCLEOTIDE SEQUENCE</scope>
    <source>
        <strain evidence="2">CBS 125086</strain>
    </source>
</reference>
<dbReference type="Proteomes" id="UP001230504">
    <property type="component" value="Unassembled WGS sequence"/>
</dbReference>
<evidence type="ECO:0000313" key="3">
    <source>
        <dbReference type="Proteomes" id="UP001230504"/>
    </source>
</evidence>
<evidence type="ECO:0000313" key="2">
    <source>
        <dbReference type="EMBL" id="KAK1599403.1"/>
    </source>
</evidence>
<feature type="compositionally biased region" description="Basic and acidic residues" evidence="1">
    <location>
        <begin position="1"/>
        <end position="14"/>
    </location>
</feature>
<gene>
    <name evidence="2" type="ORF">LY79DRAFT_534951</name>
</gene>
<evidence type="ECO:0000256" key="1">
    <source>
        <dbReference type="SAM" id="MobiDB-lite"/>
    </source>
</evidence>
<proteinExistence type="predicted"/>
<keyword evidence="3" id="KW-1185">Reference proteome</keyword>
<name>A0AAD8VBT3_9PEZI</name>
<accession>A0AAD8VBT3</accession>
<feature type="region of interest" description="Disordered" evidence="1">
    <location>
        <begin position="1"/>
        <end position="39"/>
    </location>
</feature>
<dbReference type="EMBL" id="JAHLJV010000002">
    <property type="protein sequence ID" value="KAK1599403.1"/>
    <property type="molecule type" value="Genomic_DNA"/>
</dbReference>
<dbReference type="RefSeq" id="XP_060419992.1">
    <property type="nucleotide sequence ID" value="XM_060556483.1"/>
</dbReference>